<accession>A0AAV6P7A2</accession>
<dbReference type="Proteomes" id="UP000685013">
    <property type="component" value="Chromosome 1"/>
</dbReference>
<proteinExistence type="predicted"/>
<dbReference type="EMBL" id="JAGKQH010000001">
    <property type="protein sequence ID" value="KAG6608167.1"/>
    <property type="molecule type" value="Genomic_DNA"/>
</dbReference>
<name>A0AAV6P7A2_9ROSI</name>
<gene>
    <name evidence="1" type="ORF">SDJN03_01509</name>
</gene>
<reference evidence="1 2" key="1">
    <citation type="journal article" date="2021" name="Hortic Res">
        <title>The domestication of Cucurbita argyrosperma as revealed by the genome of its wild relative.</title>
        <authorList>
            <person name="Barrera-Redondo J."/>
            <person name="Sanchez-de la Vega G."/>
            <person name="Aguirre-Liguori J.A."/>
            <person name="Castellanos-Morales G."/>
            <person name="Gutierrez-Guerrero Y.T."/>
            <person name="Aguirre-Dugua X."/>
            <person name="Aguirre-Planter E."/>
            <person name="Tenaillon M.I."/>
            <person name="Lira-Saade R."/>
            <person name="Eguiarte L.E."/>
        </authorList>
    </citation>
    <scope>NUCLEOTIDE SEQUENCE [LARGE SCALE GENOMIC DNA]</scope>
    <source>
        <strain evidence="1">JBR-2021</strain>
    </source>
</reference>
<sequence length="79" mass="8689">MAKQDIDQIVEMISKSSSIAAGICTSKRFIRVCVSKFITNLIQKSPSPSPSPSSLPLEELMKALEAPPDYLDSSLNFTW</sequence>
<keyword evidence="2" id="KW-1185">Reference proteome</keyword>
<protein>
    <submittedName>
        <fullName evidence="1">Uncharacterized protein</fullName>
    </submittedName>
</protein>
<evidence type="ECO:0000313" key="2">
    <source>
        <dbReference type="Proteomes" id="UP000685013"/>
    </source>
</evidence>
<feature type="non-terminal residue" evidence="1">
    <location>
        <position position="1"/>
    </location>
</feature>
<organism evidence="1 2">
    <name type="scientific">Cucurbita argyrosperma subsp. sororia</name>
    <dbReference type="NCBI Taxonomy" id="37648"/>
    <lineage>
        <taxon>Eukaryota</taxon>
        <taxon>Viridiplantae</taxon>
        <taxon>Streptophyta</taxon>
        <taxon>Embryophyta</taxon>
        <taxon>Tracheophyta</taxon>
        <taxon>Spermatophyta</taxon>
        <taxon>Magnoliopsida</taxon>
        <taxon>eudicotyledons</taxon>
        <taxon>Gunneridae</taxon>
        <taxon>Pentapetalae</taxon>
        <taxon>rosids</taxon>
        <taxon>fabids</taxon>
        <taxon>Cucurbitales</taxon>
        <taxon>Cucurbitaceae</taxon>
        <taxon>Cucurbiteae</taxon>
        <taxon>Cucurbita</taxon>
    </lineage>
</organism>
<comment type="caution">
    <text evidence="1">The sequence shown here is derived from an EMBL/GenBank/DDBJ whole genome shotgun (WGS) entry which is preliminary data.</text>
</comment>
<evidence type="ECO:0000313" key="1">
    <source>
        <dbReference type="EMBL" id="KAG6608167.1"/>
    </source>
</evidence>
<dbReference type="AlphaFoldDB" id="A0AAV6P7A2"/>